<dbReference type="Proteomes" id="UP001153269">
    <property type="component" value="Unassembled WGS sequence"/>
</dbReference>
<organism evidence="1 2">
    <name type="scientific">Pleuronectes platessa</name>
    <name type="common">European plaice</name>
    <dbReference type="NCBI Taxonomy" id="8262"/>
    <lineage>
        <taxon>Eukaryota</taxon>
        <taxon>Metazoa</taxon>
        <taxon>Chordata</taxon>
        <taxon>Craniata</taxon>
        <taxon>Vertebrata</taxon>
        <taxon>Euteleostomi</taxon>
        <taxon>Actinopterygii</taxon>
        <taxon>Neopterygii</taxon>
        <taxon>Teleostei</taxon>
        <taxon>Neoteleostei</taxon>
        <taxon>Acanthomorphata</taxon>
        <taxon>Carangaria</taxon>
        <taxon>Pleuronectiformes</taxon>
        <taxon>Pleuronectoidei</taxon>
        <taxon>Pleuronectidae</taxon>
        <taxon>Pleuronectes</taxon>
    </lineage>
</organism>
<evidence type="ECO:0000313" key="2">
    <source>
        <dbReference type="Proteomes" id="UP001153269"/>
    </source>
</evidence>
<gene>
    <name evidence="1" type="ORF">PLEPLA_LOCUS19871</name>
</gene>
<evidence type="ECO:0000313" key="1">
    <source>
        <dbReference type="EMBL" id="CAB1431814.1"/>
    </source>
</evidence>
<reference evidence="1" key="1">
    <citation type="submission" date="2020-03" db="EMBL/GenBank/DDBJ databases">
        <authorList>
            <person name="Weist P."/>
        </authorList>
    </citation>
    <scope>NUCLEOTIDE SEQUENCE</scope>
</reference>
<dbReference type="EMBL" id="CADEAL010001376">
    <property type="protein sequence ID" value="CAB1431814.1"/>
    <property type="molecule type" value="Genomic_DNA"/>
</dbReference>
<sequence>MDYSGFCRPPSLFSLATSPFWTDFISHIRAQEWKLGVEIPCREPQWANVSILPLARNHISCTWPLSTR</sequence>
<keyword evidence="2" id="KW-1185">Reference proteome</keyword>
<accession>A0A9N7UGV6</accession>
<dbReference type="AlphaFoldDB" id="A0A9N7UGV6"/>
<proteinExistence type="predicted"/>
<protein>
    <submittedName>
        <fullName evidence="1">Uncharacterized protein</fullName>
    </submittedName>
</protein>
<comment type="caution">
    <text evidence="1">The sequence shown here is derived from an EMBL/GenBank/DDBJ whole genome shotgun (WGS) entry which is preliminary data.</text>
</comment>
<name>A0A9N7UGV6_PLEPL</name>